<dbReference type="HOGENOM" id="CLU_985642_0_0_11"/>
<proteinExistence type="predicted"/>
<gene>
    <name evidence="1" type="ordered locus">CMS2900</name>
</gene>
<evidence type="ECO:0000313" key="1">
    <source>
        <dbReference type="EMBL" id="CAQ02971.1"/>
    </source>
</evidence>
<evidence type="ECO:0000313" key="2">
    <source>
        <dbReference type="Proteomes" id="UP000001318"/>
    </source>
</evidence>
<dbReference type="Proteomes" id="UP000001318">
    <property type="component" value="Chromosome"/>
</dbReference>
<organism evidence="1 2">
    <name type="scientific">Clavibacter sepedonicus</name>
    <name type="common">Clavibacter michiganensis subsp. sepedonicus</name>
    <dbReference type="NCBI Taxonomy" id="31964"/>
    <lineage>
        <taxon>Bacteria</taxon>
        <taxon>Bacillati</taxon>
        <taxon>Actinomycetota</taxon>
        <taxon>Actinomycetes</taxon>
        <taxon>Micrococcales</taxon>
        <taxon>Microbacteriaceae</taxon>
        <taxon>Clavibacter</taxon>
    </lineage>
</organism>
<protein>
    <submittedName>
        <fullName evidence="1">Uncharacterized protein</fullName>
    </submittedName>
</protein>
<reference evidence="1 2" key="1">
    <citation type="journal article" date="2008" name="J. Bacteriol.">
        <title>Genome of the actinomycete plant pathogen Clavibacter michiganensis subsp. sepedonicus suggests recent niche adaptation.</title>
        <authorList>
            <person name="Bentley S.D."/>
            <person name="Corton C."/>
            <person name="Brown S.E."/>
            <person name="Barron A."/>
            <person name="Clark L."/>
            <person name="Doggett J."/>
            <person name="Harris B."/>
            <person name="Ormond D."/>
            <person name="Quail M.A."/>
            <person name="May G."/>
            <person name="Francis D."/>
            <person name="Knudson D."/>
            <person name="Parkhill J."/>
            <person name="Ishimaru C.A."/>
        </authorList>
    </citation>
    <scope>NUCLEOTIDE SEQUENCE [LARGE SCALE GENOMIC DNA]</scope>
    <source>
        <strain evidence="2">ATCC 33113 / DSM 20744 / JCM 9667 / LMG 2889 / ICMP 2535 / C-1</strain>
    </source>
</reference>
<dbReference type="KEGG" id="cms:CMS2900"/>
<dbReference type="STRING" id="31964.CMS2900"/>
<accession>B0RC85</accession>
<dbReference type="AlphaFoldDB" id="B0RC85"/>
<keyword evidence="2" id="KW-1185">Reference proteome</keyword>
<sequence length="301" mass="32630">MVTPHARTAEHDAFGPWIDTVRTTDEVPRLYRPHGVDPFAARLVLKVPRDIPRRDTDPTMDLYDHLLVVGDRDLEVLSRDGSAYTARRIPFADIVAVRDRVDLLDGLLAVHTADGQALRIPFNGASAEVVVELTELLMTLAADSAGVPATCPKKTARATPRIDVGQDEAGVAAAYWDLAARDPELRYLSSRPRTPLVSTADGLMGALQHLRPMSLAGAVAACSPRELLILTRRDQVVRRRTATLSIARLRILRHAISSTTAEPHPRWVGMSTVTIRAGAASFEVVAASADELECDLVTGGS</sequence>
<dbReference type="eggNOG" id="ENOG50334ID">
    <property type="taxonomic scope" value="Bacteria"/>
</dbReference>
<name>B0RC85_CLASE</name>
<dbReference type="EMBL" id="AM849034">
    <property type="protein sequence ID" value="CAQ02971.1"/>
    <property type="molecule type" value="Genomic_DNA"/>
</dbReference>